<keyword evidence="3" id="KW-1185">Reference proteome</keyword>
<keyword evidence="1" id="KW-0472">Membrane</keyword>
<organism evidence="2 3">
    <name type="scientific">Kineosporia mesophila</name>
    <dbReference type="NCBI Taxonomy" id="566012"/>
    <lineage>
        <taxon>Bacteria</taxon>
        <taxon>Bacillati</taxon>
        <taxon>Actinomycetota</taxon>
        <taxon>Actinomycetes</taxon>
        <taxon>Kineosporiales</taxon>
        <taxon>Kineosporiaceae</taxon>
        <taxon>Kineosporia</taxon>
    </lineage>
</organism>
<dbReference type="Proteomes" id="UP001501074">
    <property type="component" value="Unassembled WGS sequence"/>
</dbReference>
<protein>
    <recommendedName>
        <fullName evidence="4">LytR/CpsA/Psr regulator C-terminal domain-containing protein</fullName>
    </recommendedName>
</protein>
<feature type="transmembrane region" description="Helical" evidence="1">
    <location>
        <begin position="43"/>
        <end position="64"/>
    </location>
</feature>
<reference evidence="3" key="1">
    <citation type="journal article" date="2019" name="Int. J. Syst. Evol. Microbiol.">
        <title>The Global Catalogue of Microorganisms (GCM) 10K type strain sequencing project: providing services to taxonomists for standard genome sequencing and annotation.</title>
        <authorList>
            <consortium name="The Broad Institute Genomics Platform"/>
            <consortium name="The Broad Institute Genome Sequencing Center for Infectious Disease"/>
            <person name="Wu L."/>
            <person name="Ma J."/>
        </authorList>
    </citation>
    <scope>NUCLEOTIDE SEQUENCE [LARGE SCALE GENOMIC DNA]</scope>
    <source>
        <strain evidence="3">JCM 16902</strain>
    </source>
</reference>
<evidence type="ECO:0000313" key="3">
    <source>
        <dbReference type="Proteomes" id="UP001501074"/>
    </source>
</evidence>
<dbReference type="EMBL" id="BAAAZO010000006">
    <property type="protein sequence ID" value="GAA3617725.1"/>
    <property type="molecule type" value="Genomic_DNA"/>
</dbReference>
<name>A0ABP6ZRW9_9ACTN</name>
<accession>A0ABP6ZRW9</accession>
<proteinExistence type="predicted"/>
<keyword evidence="1" id="KW-1133">Transmembrane helix</keyword>
<keyword evidence="1" id="KW-0812">Transmembrane</keyword>
<dbReference type="RefSeq" id="WP_231482349.1">
    <property type="nucleotide sequence ID" value="NZ_BAAAZO010000006.1"/>
</dbReference>
<evidence type="ECO:0000313" key="2">
    <source>
        <dbReference type="EMBL" id="GAA3617725.1"/>
    </source>
</evidence>
<gene>
    <name evidence="2" type="ORF">GCM10022223_37990</name>
</gene>
<comment type="caution">
    <text evidence="2">The sequence shown here is derived from an EMBL/GenBank/DDBJ whole genome shotgun (WGS) entry which is preliminary data.</text>
</comment>
<evidence type="ECO:0008006" key="4">
    <source>
        <dbReference type="Google" id="ProtNLM"/>
    </source>
</evidence>
<evidence type="ECO:0000256" key="1">
    <source>
        <dbReference type="SAM" id="Phobius"/>
    </source>
</evidence>
<sequence length="187" mass="19354">MINRPGPELDAFEKQLLAQLKTVVGTQASAAPSVPVQRRQPRLWYLPVAAAAGALAVTLVAMALRPTPAYAVSGGNGKEVTVKVNRLEGAQALQAALRERGITADITYLPSNKACESGRYSEVDTPGLSLTVSADKFKVTIPAGAVGTQDTFVLSASVTPIDHGVQAIVDFGITQGAIAPCSVVDAS</sequence>